<keyword evidence="2" id="KW-1185">Reference proteome</keyword>
<accession>A0ABT4AJ47</accession>
<dbReference type="EMBL" id="JAPNKA010000001">
    <property type="protein sequence ID" value="MCY1081718.1"/>
    <property type="molecule type" value="Genomic_DNA"/>
</dbReference>
<organism evidence="1 2">
    <name type="scientific">Archangium lansingense</name>
    <dbReference type="NCBI Taxonomy" id="2995310"/>
    <lineage>
        <taxon>Bacteria</taxon>
        <taxon>Pseudomonadati</taxon>
        <taxon>Myxococcota</taxon>
        <taxon>Myxococcia</taxon>
        <taxon>Myxococcales</taxon>
        <taxon>Cystobacterineae</taxon>
        <taxon>Archangiaceae</taxon>
        <taxon>Archangium</taxon>
    </lineage>
</organism>
<evidence type="ECO:0000313" key="2">
    <source>
        <dbReference type="Proteomes" id="UP001207654"/>
    </source>
</evidence>
<evidence type="ECO:0000313" key="1">
    <source>
        <dbReference type="EMBL" id="MCY1081718.1"/>
    </source>
</evidence>
<dbReference type="InterPro" id="IPR046038">
    <property type="entry name" value="DUF5996"/>
</dbReference>
<dbReference type="RefSeq" id="WP_267540307.1">
    <property type="nucleotide sequence ID" value="NZ_JAPNKA010000001.1"/>
</dbReference>
<proteinExistence type="predicted"/>
<comment type="caution">
    <text evidence="1">The sequence shown here is derived from an EMBL/GenBank/DDBJ whole genome shotgun (WGS) entry which is preliminary data.</text>
</comment>
<sequence length="313" mass="35414">MDAWPELPLEEWKDTLATLHRYTQVIGKVRLELAPMMNHWWQVALYVTARGLTTSPIPSGQGSFEADFDFINHELLLSTSDGEQRVLALEPRPVAEFYRDVMATLRSMGIDVAINDTPQEIPDDLTPFSEDRHHASYDPEYAHRWWLALVQADTVLKEFRGRFTGKCSPVHFFWGSFDMAVTRFSGRPAPERPGADPVTREAYCEEVISAGFWPGTDQLGGPAFYCYATPEPPGFAKAAIHPRAAWYDPTFKEFLLKYDDVRAASNPRQLLLDFFQSTYEAGANLGGWNRERLERPLIRAHAATAPEQPVPAP</sequence>
<gene>
    <name evidence="1" type="ORF">OV287_45440</name>
</gene>
<dbReference type="Proteomes" id="UP001207654">
    <property type="component" value="Unassembled WGS sequence"/>
</dbReference>
<name>A0ABT4AJ47_9BACT</name>
<dbReference type="Pfam" id="PF19459">
    <property type="entry name" value="DUF5996"/>
    <property type="match status" value="1"/>
</dbReference>
<protein>
    <submittedName>
        <fullName evidence="1">DUF5996 family protein</fullName>
    </submittedName>
</protein>
<reference evidence="1 2" key="1">
    <citation type="submission" date="2022-11" db="EMBL/GenBank/DDBJ databases">
        <title>Minimal conservation of predation-associated metabolite biosynthetic gene clusters underscores biosynthetic potential of Myxococcota including descriptions for ten novel species: Archangium lansinium sp. nov., Myxococcus landrumus sp. nov., Nannocystis bai.</title>
        <authorList>
            <person name="Ahearne A."/>
            <person name="Stevens C."/>
            <person name="Phillips K."/>
        </authorList>
    </citation>
    <scope>NUCLEOTIDE SEQUENCE [LARGE SCALE GENOMIC DNA]</scope>
    <source>
        <strain evidence="1 2">MIWBW</strain>
    </source>
</reference>